<evidence type="ECO:0000256" key="8">
    <source>
        <dbReference type="ARBA" id="ARBA00023326"/>
    </source>
</evidence>
<dbReference type="PANTHER" id="PTHR31983:SF0">
    <property type="entry name" value="GLUCAN ENDO-1,3-BETA-D-GLUCOSIDASE 2"/>
    <property type="match status" value="1"/>
</dbReference>
<reference evidence="12" key="2">
    <citation type="journal article" date="2022" name="Proc. Natl. Acad. Sci. U.S.A.">
        <title>Diploid-dominant life cycles characterize the early evolution of Fungi.</title>
        <authorList>
            <person name="Amses K.R."/>
            <person name="Simmons D.R."/>
            <person name="Longcore J.E."/>
            <person name="Mondo S.J."/>
            <person name="Seto K."/>
            <person name="Jeronimo G.H."/>
            <person name="Bonds A.E."/>
            <person name="Quandt C.A."/>
            <person name="Davis W.J."/>
            <person name="Chang Y."/>
            <person name="Federici B.A."/>
            <person name="Kuo A."/>
            <person name="LaButti K."/>
            <person name="Pangilinan J."/>
            <person name="Andreopoulos W."/>
            <person name="Tritt A."/>
            <person name="Riley R."/>
            <person name="Hundley H."/>
            <person name="Johnson J."/>
            <person name="Lipzen A."/>
            <person name="Barry K."/>
            <person name="Lang B.F."/>
            <person name="Cuomo C.A."/>
            <person name="Buchler N.E."/>
            <person name="Grigoriev I.V."/>
            <person name="Spatafora J.W."/>
            <person name="Stajich J.E."/>
            <person name="James T.Y."/>
        </authorList>
    </citation>
    <scope>NUCLEOTIDE SEQUENCE</scope>
    <source>
        <strain evidence="12">AG</strain>
    </source>
</reference>
<feature type="domain" description="Glycosyl hydrolase family 81 C-terminal" evidence="11">
    <location>
        <begin position="410"/>
        <end position="762"/>
    </location>
</feature>
<dbReference type="RefSeq" id="XP_051445552.1">
    <property type="nucleotide sequence ID" value="XM_051588205.1"/>
</dbReference>
<feature type="signal peptide" evidence="9">
    <location>
        <begin position="1"/>
        <end position="21"/>
    </location>
</feature>
<dbReference type="Pfam" id="PF17652">
    <property type="entry name" value="Glyco_hydro81C"/>
    <property type="match status" value="1"/>
</dbReference>
<dbReference type="GO" id="GO:0052861">
    <property type="term" value="F:endo-1,3(4)-beta-glucanase activity"/>
    <property type="evidence" value="ECO:0007669"/>
    <property type="project" value="InterPro"/>
</dbReference>
<dbReference type="InterPro" id="IPR005200">
    <property type="entry name" value="Endo-beta-glucanase"/>
</dbReference>
<evidence type="ECO:0000256" key="1">
    <source>
        <dbReference type="ARBA" id="ARBA00000382"/>
    </source>
</evidence>
<keyword evidence="8" id="KW-0624">Polysaccharide degradation</keyword>
<dbReference type="InterPro" id="IPR040720">
    <property type="entry name" value="GH81_C"/>
</dbReference>
<evidence type="ECO:0000256" key="2">
    <source>
        <dbReference type="ARBA" id="ARBA00010730"/>
    </source>
</evidence>
<evidence type="ECO:0000256" key="4">
    <source>
        <dbReference type="ARBA" id="ARBA00022801"/>
    </source>
</evidence>
<comment type="catalytic activity">
    <reaction evidence="1">
        <text>Hydrolysis of (1-&gt;3)-beta-D-glucosidic linkages in (1-&gt;3)-beta-D-glucans.</text>
        <dbReference type="EC" id="3.2.1.39"/>
    </reaction>
</comment>
<dbReference type="PANTHER" id="PTHR31983">
    <property type="entry name" value="ENDO-1,3(4)-BETA-GLUCANASE 1"/>
    <property type="match status" value="1"/>
</dbReference>
<keyword evidence="4" id="KW-0378">Hydrolase</keyword>
<dbReference type="GeneID" id="75913550"/>
<dbReference type="GO" id="GO:0042973">
    <property type="term" value="F:glucan endo-1,3-beta-D-glucosidase activity"/>
    <property type="evidence" value="ECO:0007669"/>
    <property type="project" value="UniProtKB-EC"/>
</dbReference>
<dbReference type="PROSITE" id="PS52008">
    <property type="entry name" value="GH81"/>
    <property type="match status" value="1"/>
</dbReference>
<dbReference type="EC" id="3.2.1.39" evidence="3"/>
<dbReference type="EMBL" id="MU620911">
    <property type="protein sequence ID" value="KAI8580548.1"/>
    <property type="molecule type" value="Genomic_DNA"/>
</dbReference>
<evidence type="ECO:0000256" key="7">
    <source>
        <dbReference type="ARBA" id="ARBA00023316"/>
    </source>
</evidence>
<gene>
    <name evidence="12" type="ORF">K450DRAFT_236145</name>
</gene>
<evidence type="ECO:0000313" key="13">
    <source>
        <dbReference type="Proteomes" id="UP001206595"/>
    </source>
</evidence>
<dbReference type="InterPro" id="IPR040451">
    <property type="entry name" value="GH81_N"/>
</dbReference>
<proteinExistence type="inferred from homology"/>
<keyword evidence="5" id="KW-0119">Carbohydrate metabolism</keyword>
<evidence type="ECO:0000256" key="3">
    <source>
        <dbReference type="ARBA" id="ARBA00012780"/>
    </source>
</evidence>
<dbReference type="Gene3D" id="1.10.287.1170">
    <property type="entry name" value="glycoside hydrolase family 81 endo-[beta] glucanase"/>
    <property type="match status" value="1"/>
</dbReference>
<dbReference type="GO" id="GO:0071555">
    <property type="term" value="P:cell wall organization"/>
    <property type="evidence" value="ECO:0007669"/>
    <property type="project" value="UniProtKB-KW"/>
</dbReference>
<keyword evidence="6" id="KW-0326">Glycosidase</keyword>
<reference evidence="12" key="1">
    <citation type="submission" date="2021-06" db="EMBL/GenBank/DDBJ databases">
        <authorList>
            <consortium name="DOE Joint Genome Institute"/>
            <person name="Mondo S.J."/>
            <person name="Amses K.R."/>
            <person name="Simmons D.R."/>
            <person name="Longcore J.E."/>
            <person name="Seto K."/>
            <person name="Alves G.H."/>
            <person name="Bonds A.E."/>
            <person name="Quandt C.A."/>
            <person name="Davis W.J."/>
            <person name="Chang Y."/>
            <person name="Letcher P.M."/>
            <person name="Powell M.J."/>
            <person name="Kuo A."/>
            <person name="Labutti K."/>
            <person name="Pangilinan J."/>
            <person name="Andreopoulos W."/>
            <person name="Tritt A."/>
            <person name="Riley R."/>
            <person name="Hundley H."/>
            <person name="Johnson J."/>
            <person name="Lipzen A."/>
            <person name="Barry K."/>
            <person name="Berbee M.L."/>
            <person name="Buchler N.E."/>
            <person name="Grigoriev I.V."/>
            <person name="Spatafora J.W."/>
            <person name="Stajich J.E."/>
            <person name="James T.Y."/>
        </authorList>
    </citation>
    <scope>NUCLEOTIDE SEQUENCE</scope>
    <source>
        <strain evidence="12">AG</strain>
    </source>
</reference>
<dbReference type="Pfam" id="PF03639">
    <property type="entry name" value="Glyco_hydro_81"/>
    <property type="match status" value="1"/>
</dbReference>
<keyword evidence="13" id="KW-1185">Reference proteome</keyword>
<dbReference type="Gene3D" id="1.20.5.420">
    <property type="entry name" value="Immunoglobulin FC, subunit C"/>
    <property type="match status" value="1"/>
</dbReference>
<keyword evidence="9" id="KW-0732">Signal</keyword>
<organism evidence="12 13">
    <name type="scientific">Umbelopsis ramanniana AG</name>
    <dbReference type="NCBI Taxonomy" id="1314678"/>
    <lineage>
        <taxon>Eukaryota</taxon>
        <taxon>Fungi</taxon>
        <taxon>Fungi incertae sedis</taxon>
        <taxon>Mucoromycota</taxon>
        <taxon>Mucoromycotina</taxon>
        <taxon>Umbelopsidomycetes</taxon>
        <taxon>Umbelopsidales</taxon>
        <taxon>Umbelopsidaceae</taxon>
        <taxon>Umbelopsis</taxon>
    </lineage>
</organism>
<keyword evidence="7" id="KW-0961">Cell wall biogenesis/degradation</keyword>
<sequence length="793" mass="89878">MKSHYLLLSAAIFVEFSLSNASSPSIDMNANHKRFTVDRFWKRLADRSQAPKGDDTKHMTNILNKISSESAPDSFKKIEHPYTSPYANESFDGIIPTNSWISNLFYPSVNNIAPTTSDPYILRMLDDYGGNPGLSIRQPSKKIYGQYEAQNNVPKTDEGFFINPQNVDLRFTASEWDNSSSVEPSLISWDLFSATLRLQTSGNDQQYIDFPIVRGMAYVTANYVDLTPQFFSQNAIIEITADKKANNTYQGRKFKLKFNDNPTSYFLIYALGDEDLVLKKTDDRNLVAHKTYNGIIRIAKVLDDEAFEDLLDDRVEVWPIGAKLSAESNGQHSSYSIEWKLENDDGKGVLQYAYPHHIDTMERKGVKITKFQLASSAKGLMTGVIGNKWSLTESELSEVTWLPENAEPEKSTIDDIIDIVKKEIGVDYDSETLLADNYFSGKALQKFALISLMLNSPETKLNKPELAKKSLQKLQSAFLPYLNNKQRDPFLYDTLYRGIVARSGLPVKEGGTGDPNAAFGHSYYNDHHYHQGYFVVAAAIIRHLDPGWNSKELTRWTETLIRDANNPSTDDKKYPLFRTWDWFAGHSWAGGIKINGALDGRDQESVPESINFLWGVKLWGLANKNENLVNLANLQLALSKRTAYDYFWLKDDNKIMPSGIVKNKVVGIYFEQKADYTTYFGRYLEYIHGIQQLPMTPELGEYIKDPEFVKQEWDQKLDRVLDKVQGGWKGVLLANYAIINPTAAYPQLRTATMDGGQSRAFSMYFAATRTNFKKIGTSRYAGNTSPKASKEDN</sequence>
<evidence type="ECO:0000256" key="5">
    <source>
        <dbReference type="ARBA" id="ARBA00023277"/>
    </source>
</evidence>
<dbReference type="Proteomes" id="UP001206595">
    <property type="component" value="Unassembled WGS sequence"/>
</dbReference>
<evidence type="ECO:0000256" key="6">
    <source>
        <dbReference type="ARBA" id="ARBA00023295"/>
    </source>
</evidence>
<accession>A0AAD5HG04</accession>
<evidence type="ECO:0000259" key="10">
    <source>
        <dbReference type="Pfam" id="PF03639"/>
    </source>
</evidence>
<dbReference type="GO" id="GO:0000272">
    <property type="term" value="P:polysaccharide catabolic process"/>
    <property type="evidence" value="ECO:0007669"/>
    <property type="project" value="UniProtKB-KW"/>
</dbReference>
<protein>
    <recommendedName>
        <fullName evidence="3">glucan endo-1,3-beta-D-glucosidase</fullName>
        <ecNumber evidence="3">3.2.1.39</ecNumber>
    </recommendedName>
</protein>
<feature type="domain" description="Glycosyl hydrolase family 81 N-terminal" evidence="10">
    <location>
        <begin position="89"/>
        <end position="403"/>
    </location>
</feature>
<dbReference type="AlphaFoldDB" id="A0AAD5HG04"/>
<evidence type="ECO:0000313" key="12">
    <source>
        <dbReference type="EMBL" id="KAI8580548.1"/>
    </source>
</evidence>
<dbReference type="Gene3D" id="2.70.98.30">
    <property type="entry name" value="Golgi alpha-mannosidase II, domain 4"/>
    <property type="match status" value="1"/>
</dbReference>
<evidence type="ECO:0000259" key="11">
    <source>
        <dbReference type="Pfam" id="PF17652"/>
    </source>
</evidence>
<evidence type="ECO:0000256" key="9">
    <source>
        <dbReference type="SAM" id="SignalP"/>
    </source>
</evidence>
<comment type="caution">
    <text evidence="12">The sequence shown here is derived from an EMBL/GenBank/DDBJ whole genome shotgun (WGS) entry which is preliminary data.</text>
</comment>
<comment type="similarity">
    <text evidence="2">Belongs to the glycosyl hydrolase 81 family.</text>
</comment>
<name>A0AAD5HG04_UMBRA</name>
<feature type="chain" id="PRO_5042137681" description="glucan endo-1,3-beta-D-glucosidase" evidence="9">
    <location>
        <begin position="22"/>
        <end position="793"/>
    </location>
</feature>